<accession>A0A5B7E768</accession>
<reference evidence="2 3" key="1">
    <citation type="submission" date="2019-05" db="EMBL/GenBank/DDBJ databases">
        <title>Another draft genome of Portunus trituberculatus and its Hox gene families provides insights of decapod evolution.</title>
        <authorList>
            <person name="Jeong J.-H."/>
            <person name="Song I."/>
            <person name="Kim S."/>
            <person name="Choi T."/>
            <person name="Kim D."/>
            <person name="Ryu S."/>
            <person name="Kim W."/>
        </authorList>
    </citation>
    <scope>NUCLEOTIDE SEQUENCE [LARGE SCALE GENOMIC DNA]</scope>
    <source>
        <tissue evidence="2">Muscle</tissue>
    </source>
</reference>
<sequence>MCSPFTLQQSVASGGTMTVKLTKGRTPGVVNIQRSYEIVQAVIANSPNRDQLQAQLKTPASLLAEVKPALNNAGVNSALVVNSTNANDTTTTMMVVSHASCGTITNNHLMMLHPNNNGNGPLLVSIPPDHQPSKSCPNPKGTSSLLSTHLSTSPVSPLGFGTPNSFQTAHLMPVPTSSVSLSNCRPLLVQTEACEGSMAPPLASTRPITILRQSPSGRPLVVRMPVSGLQVLRLGSRANPSGDCNSSSDSGNQQQQQHPPRAASAPPNKSGVMVALSPRPSSVGPRIVVQTSNAQVSPASILNTSGHFLSEGDPSSGVSNCDNTQFITTRAGASPSLYEILIVFSGDHD</sequence>
<feature type="compositionally biased region" description="Low complexity" evidence="1">
    <location>
        <begin position="241"/>
        <end position="257"/>
    </location>
</feature>
<protein>
    <submittedName>
        <fullName evidence="2">Polycomb protein Asx</fullName>
    </submittedName>
</protein>
<feature type="region of interest" description="Disordered" evidence="1">
    <location>
        <begin position="235"/>
        <end position="272"/>
    </location>
</feature>
<dbReference type="OrthoDB" id="9348951at2759"/>
<evidence type="ECO:0000313" key="3">
    <source>
        <dbReference type="Proteomes" id="UP000324222"/>
    </source>
</evidence>
<gene>
    <name evidence="2" type="primary">Asx</name>
    <name evidence="2" type="ORF">E2C01_023113</name>
</gene>
<evidence type="ECO:0000256" key="1">
    <source>
        <dbReference type="SAM" id="MobiDB-lite"/>
    </source>
</evidence>
<name>A0A5B7E768_PORTR</name>
<evidence type="ECO:0000313" key="2">
    <source>
        <dbReference type="EMBL" id="MPC29862.1"/>
    </source>
</evidence>
<keyword evidence="3" id="KW-1185">Reference proteome</keyword>
<dbReference type="AlphaFoldDB" id="A0A5B7E768"/>
<comment type="caution">
    <text evidence="2">The sequence shown here is derived from an EMBL/GenBank/DDBJ whole genome shotgun (WGS) entry which is preliminary data.</text>
</comment>
<dbReference type="EMBL" id="VSRR010002149">
    <property type="protein sequence ID" value="MPC29862.1"/>
    <property type="molecule type" value="Genomic_DNA"/>
</dbReference>
<dbReference type="Proteomes" id="UP000324222">
    <property type="component" value="Unassembled WGS sequence"/>
</dbReference>
<organism evidence="2 3">
    <name type="scientific">Portunus trituberculatus</name>
    <name type="common">Swimming crab</name>
    <name type="synonym">Neptunus trituberculatus</name>
    <dbReference type="NCBI Taxonomy" id="210409"/>
    <lineage>
        <taxon>Eukaryota</taxon>
        <taxon>Metazoa</taxon>
        <taxon>Ecdysozoa</taxon>
        <taxon>Arthropoda</taxon>
        <taxon>Crustacea</taxon>
        <taxon>Multicrustacea</taxon>
        <taxon>Malacostraca</taxon>
        <taxon>Eumalacostraca</taxon>
        <taxon>Eucarida</taxon>
        <taxon>Decapoda</taxon>
        <taxon>Pleocyemata</taxon>
        <taxon>Brachyura</taxon>
        <taxon>Eubrachyura</taxon>
        <taxon>Portunoidea</taxon>
        <taxon>Portunidae</taxon>
        <taxon>Portuninae</taxon>
        <taxon>Portunus</taxon>
    </lineage>
</organism>
<proteinExistence type="predicted"/>